<name>A6DN70_9BACT</name>
<comment type="caution">
    <text evidence="1">The sequence shown here is derived from an EMBL/GenBank/DDBJ whole genome shotgun (WGS) entry which is preliminary data.</text>
</comment>
<protein>
    <submittedName>
        <fullName evidence="1">Uncharacterized protein</fullName>
    </submittedName>
</protein>
<reference evidence="1 2" key="1">
    <citation type="journal article" date="2010" name="J. Bacteriol.">
        <title>Genome sequence of Lentisphaera araneosa HTCC2155T, the type species of the order Lentisphaerales in the phylum Lentisphaerae.</title>
        <authorList>
            <person name="Thrash J.C."/>
            <person name="Cho J.C."/>
            <person name="Vergin K.L."/>
            <person name="Morris R.M."/>
            <person name="Giovannoni S.J."/>
        </authorList>
    </citation>
    <scope>NUCLEOTIDE SEQUENCE [LARGE SCALE GENOMIC DNA]</scope>
    <source>
        <strain evidence="1 2">HTCC2155</strain>
    </source>
</reference>
<sequence>MDEYINTNFGKLKKFRRSYVGNIDIHGIQTHLNVEPEFFKSKLSLDDIIPNIESNYYHLRELAFSEVIDEINEEWAPNLFSFFTKKKSKYSIDRLRNESKLDSIFICEDYLTISLKFTEFIIISTKLDVTGNYMYSQIRT</sequence>
<proteinExistence type="predicted"/>
<evidence type="ECO:0000313" key="2">
    <source>
        <dbReference type="Proteomes" id="UP000004947"/>
    </source>
</evidence>
<keyword evidence="2" id="KW-1185">Reference proteome</keyword>
<dbReference type="RefSeq" id="WP_007279313.1">
    <property type="nucleotide sequence ID" value="NZ_ABCK01000013.1"/>
</dbReference>
<dbReference type="EMBL" id="ABCK01000013">
    <property type="protein sequence ID" value="EDM26818.1"/>
    <property type="molecule type" value="Genomic_DNA"/>
</dbReference>
<gene>
    <name evidence="1" type="ORF">LNTAR_06219</name>
</gene>
<accession>A6DN70</accession>
<evidence type="ECO:0000313" key="1">
    <source>
        <dbReference type="EMBL" id="EDM26818.1"/>
    </source>
</evidence>
<dbReference type="Proteomes" id="UP000004947">
    <property type="component" value="Unassembled WGS sequence"/>
</dbReference>
<organism evidence="1 2">
    <name type="scientific">Lentisphaera araneosa HTCC2155</name>
    <dbReference type="NCBI Taxonomy" id="313628"/>
    <lineage>
        <taxon>Bacteria</taxon>
        <taxon>Pseudomonadati</taxon>
        <taxon>Lentisphaerota</taxon>
        <taxon>Lentisphaeria</taxon>
        <taxon>Lentisphaerales</taxon>
        <taxon>Lentisphaeraceae</taxon>
        <taxon>Lentisphaera</taxon>
    </lineage>
</organism>
<dbReference type="AlphaFoldDB" id="A6DN70"/>